<dbReference type="Proteomes" id="UP000183567">
    <property type="component" value="Unassembled WGS sequence"/>
</dbReference>
<feature type="transmembrane region" description="Helical" evidence="1">
    <location>
        <begin position="52"/>
        <end position="74"/>
    </location>
</feature>
<evidence type="ECO:0000313" key="2">
    <source>
        <dbReference type="EMBL" id="OJA13882.1"/>
    </source>
</evidence>
<gene>
    <name evidence="2" type="ORF">AZE42_05403</name>
</gene>
<comment type="caution">
    <text evidence="2">The sequence shown here is derived from an EMBL/GenBank/DDBJ whole genome shotgun (WGS) entry which is preliminary data.</text>
</comment>
<keyword evidence="1" id="KW-1133">Transmembrane helix</keyword>
<dbReference type="AlphaFoldDB" id="A0A1J8QWK2"/>
<keyword evidence="1" id="KW-0812">Transmembrane</keyword>
<keyword evidence="1" id="KW-0472">Membrane</keyword>
<dbReference type="OrthoDB" id="3059868at2759"/>
<protein>
    <submittedName>
        <fullName evidence="2">Uncharacterized protein</fullName>
    </submittedName>
</protein>
<name>A0A1J8QWK2_9AGAM</name>
<evidence type="ECO:0000313" key="3">
    <source>
        <dbReference type="Proteomes" id="UP000183567"/>
    </source>
</evidence>
<feature type="transmembrane region" description="Helical" evidence="1">
    <location>
        <begin position="20"/>
        <end position="40"/>
    </location>
</feature>
<accession>A0A1J8QWK2</accession>
<keyword evidence="3" id="KW-1185">Reference proteome</keyword>
<proteinExistence type="predicted"/>
<evidence type="ECO:0000256" key="1">
    <source>
        <dbReference type="SAM" id="Phobius"/>
    </source>
</evidence>
<dbReference type="EMBL" id="LVVM01003992">
    <property type="protein sequence ID" value="OJA13882.1"/>
    <property type="molecule type" value="Genomic_DNA"/>
</dbReference>
<organism evidence="2 3">
    <name type="scientific">Rhizopogon vesiculosus</name>
    <dbReference type="NCBI Taxonomy" id="180088"/>
    <lineage>
        <taxon>Eukaryota</taxon>
        <taxon>Fungi</taxon>
        <taxon>Dikarya</taxon>
        <taxon>Basidiomycota</taxon>
        <taxon>Agaricomycotina</taxon>
        <taxon>Agaricomycetes</taxon>
        <taxon>Agaricomycetidae</taxon>
        <taxon>Boletales</taxon>
        <taxon>Suillineae</taxon>
        <taxon>Rhizopogonaceae</taxon>
        <taxon>Rhizopogon</taxon>
    </lineage>
</organism>
<sequence>MLVKIFSFPCLWSFHDLYVWLQQAFSLYTVIHDWVIHIFIKLIDPHNNAYGYPWSLLQIILVLILATCFLRTFIPRPPKENSHHARTVIQALQTVLVPTCSLWPTRYIRLVKRASTHGHGSASKIVIPLSMLLQDVRDGLMELRDPVCDLEDLMDGGVSAYGCYVCLRIDWKWRVHWLDRVVRIYDPLQGDLSGNTKSWAADSSYLLADMQRVRRLAPGASPSPGLQSIINLDNKPLSHLATIQLPRGCRATLEFTSLSSSISVLSTTHTLCMMPFLTRRLPYRLSDVFAAVSNTRNFKLTSLSNTSETYANSLAAASTKLTDDPVVRKQYVDEVGIKGWRERRLMIAFEAALVRKGWLEHWEAILVAR</sequence>
<reference evidence="2 3" key="1">
    <citation type="submission" date="2016-03" db="EMBL/GenBank/DDBJ databases">
        <title>Comparative genomics of the ectomycorrhizal sister species Rhizopogon vinicolor and Rhizopogon vesiculosus (Basidiomycota: Boletales) reveals a divergence of the mating type B locus.</title>
        <authorList>
            <person name="Mujic A.B."/>
            <person name="Kuo A."/>
            <person name="Tritt A."/>
            <person name="Lipzen A."/>
            <person name="Chen C."/>
            <person name="Johnson J."/>
            <person name="Sharma A."/>
            <person name="Barry K."/>
            <person name="Grigoriev I.V."/>
            <person name="Spatafora J.W."/>
        </authorList>
    </citation>
    <scope>NUCLEOTIDE SEQUENCE [LARGE SCALE GENOMIC DNA]</scope>
    <source>
        <strain evidence="2 3">AM-OR11-056</strain>
    </source>
</reference>